<comment type="similarity">
    <text evidence="1">Belongs to the cyclin family.</text>
</comment>
<dbReference type="InterPro" id="IPR039361">
    <property type="entry name" value="Cyclin"/>
</dbReference>
<feature type="compositionally biased region" description="Basic and acidic residues" evidence="2">
    <location>
        <begin position="1"/>
        <end position="17"/>
    </location>
</feature>
<comment type="caution">
    <text evidence="4">The sequence shown here is derived from an EMBL/GenBank/DDBJ whole genome shotgun (WGS) entry which is preliminary data.</text>
</comment>
<feature type="domain" description="Cyclin-like" evidence="3">
    <location>
        <begin position="387"/>
        <end position="506"/>
    </location>
</feature>
<evidence type="ECO:0000313" key="4">
    <source>
        <dbReference type="EMBL" id="EFO65137.1"/>
    </source>
</evidence>
<dbReference type="SMART" id="SM00385">
    <property type="entry name" value="CYCLIN"/>
    <property type="match status" value="2"/>
</dbReference>
<protein>
    <submittedName>
        <fullName evidence="4">Cyclin B-like protein</fullName>
    </submittedName>
</protein>
<dbReference type="VEuPathDB" id="GiardiaDB:GLP15_2519"/>
<reference evidence="4 5" key="1">
    <citation type="journal article" date="2010" name="BMC Genomics">
        <title>Genome analysis and comparative genomics of a Giardia intestinalis assemblage E isolate.</title>
        <authorList>
            <person name="Jerlstrom-Hultqvist J."/>
            <person name="Franzen O."/>
            <person name="Ankarklev J."/>
            <person name="Xu F."/>
            <person name="Nohynkova E."/>
            <person name="Andersson J.O."/>
            <person name="Svard S.G."/>
            <person name="Andersson B."/>
        </authorList>
    </citation>
    <scope>NUCLEOTIDE SEQUENCE [LARGE SCALE GENOMIC DNA]</scope>
    <source>
        <strain evidence="4 5">P15</strain>
    </source>
</reference>
<evidence type="ECO:0000256" key="1">
    <source>
        <dbReference type="RuleBase" id="RU000383"/>
    </source>
</evidence>
<dbReference type="InterPro" id="IPR013763">
    <property type="entry name" value="Cyclin-like_dom"/>
</dbReference>
<dbReference type="Gene3D" id="1.10.472.10">
    <property type="entry name" value="Cyclin-like"/>
    <property type="match status" value="2"/>
</dbReference>
<dbReference type="GO" id="GO:0016538">
    <property type="term" value="F:cyclin-dependent protein serine/threonine kinase regulator activity"/>
    <property type="evidence" value="ECO:0007669"/>
    <property type="project" value="InterPro"/>
</dbReference>
<dbReference type="InterPro" id="IPR006671">
    <property type="entry name" value="Cyclin_N"/>
</dbReference>
<keyword evidence="1" id="KW-0195">Cyclin</keyword>
<dbReference type="OrthoDB" id="306099at2759"/>
<proteinExistence type="inferred from homology"/>
<dbReference type="OMA" id="YSERSYY"/>
<evidence type="ECO:0000259" key="3">
    <source>
        <dbReference type="SMART" id="SM00385"/>
    </source>
</evidence>
<dbReference type="STRING" id="658858.E1EXB5"/>
<sequence>MHKPDSDETEKTSEVERSAYGGMNNTRRDRKYERARSNQARCKTPYTTETDMTISSLATSSAENNDNRPLAFTGVAGAFINQINDRLGYTAPVNSTIYKTPVGTVQYGKKGVLPHYWPRVGNVRGKGGTDGLINMGDSLLKSSIVTNVLDTSSSSLKMMVDYGENIVTDMADQDDMYHARGDMGRPDYLTVVQAQHMNAGGSLRNSMVSGISLNGSSLGSSMGSRRFGTSYPIGLNILQAQSASMRTSSRASSRGSTASGNAVQSFQSYNNETDLVRLKDVMKGIDYICQIISKETYSLETQYLACSLFHRFLSICQIKKTEIRLLSGVCIFIATKFEENYGEALGSTAICAYFANTFTIAELRAAELRFLELIDWKIGVSSLNPRAYLRPIFRDLGLTPVVCLLASYLSELTLLDPRFLRYRNFEIAMASVELAVLSEYSNPLQISRFLRPNQDLSNALGRMFFSLTSSSQYTTGPMGTSRSSRSASRQLACRDDLLNAWKDSYKGLHTTQIYKKYSERSYYNVSEKIIPFDNVSSLIDQIAKKLDESSKNTGMVVN</sequence>
<dbReference type="Pfam" id="PF00134">
    <property type="entry name" value="Cyclin_N"/>
    <property type="match status" value="1"/>
</dbReference>
<name>E1EXB5_GIAIA</name>
<organism evidence="4 5">
    <name type="scientific">Giardia intestinalis (strain P15)</name>
    <name type="common">Giardia lamblia</name>
    <dbReference type="NCBI Taxonomy" id="658858"/>
    <lineage>
        <taxon>Eukaryota</taxon>
        <taxon>Metamonada</taxon>
        <taxon>Diplomonadida</taxon>
        <taxon>Hexamitidae</taxon>
        <taxon>Giardiinae</taxon>
        <taxon>Giardia</taxon>
    </lineage>
</organism>
<evidence type="ECO:0000313" key="5">
    <source>
        <dbReference type="Proteomes" id="UP000008974"/>
    </source>
</evidence>
<evidence type="ECO:0000256" key="2">
    <source>
        <dbReference type="SAM" id="MobiDB-lite"/>
    </source>
</evidence>
<feature type="region of interest" description="Disordered" evidence="2">
    <location>
        <begin position="1"/>
        <end position="47"/>
    </location>
</feature>
<feature type="compositionally biased region" description="Basic and acidic residues" evidence="2">
    <location>
        <begin position="26"/>
        <end position="36"/>
    </location>
</feature>
<dbReference type="AlphaFoldDB" id="E1EXB5"/>
<gene>
    <name evidence="4" type="ORF">GLP15_2519</name>
</gene>
<feature type="domain" description="Cyclin-like" evidence="3">
    <location>
        <begin position="286"/>
        <end position="372"/>
    </location>
</feature>
<dbReference type="GO" id="GO:0044772">
    <property type="term" value="P:mitotic cell cycle phase transition"/>
    <property type="evidence" value="ECO:0007669"/>
    <property type="project" value="InterPro"/>
</dbReference>
<dbReference type="EMBL" id="ACVC01000045">
    <property type="protein sequence ID" value="EFO65137.1"/>
    <property type="molecule type" value="Genomic_DNA"/>
</dbReference>
<accession>E1EXB5</accession>
<feature type="compositionally biased region" description="Polar residues" evidence="2">
    <location>
        <begin position="37"/>
        <end position="47"/>
    </location>
</feature>
<dbReference type="InterPro" id="IPR036915">
    <property type="entry name" value="Cyclin-like_sf"/>
</dbReference>
<dbReference type="PANTHER" id="PTHR10177">
    <property type="entry name" value="CYCLINS"/>
    <property type="match status" value="1"/>
</dbReference>
<dbReference type="SUPFAM" id="SSF47954">
    <property type="entry name" value="Cyclin-like"/>
    <property type="match status" value="2"/>
</dbReference>
<dbReference type="Proteomes" id="UP000008974">
    <property type="component" value="Unassembled WGS sequence"/>
</dbReference>